<reference evidence="1" key="1">
    <citation type="submission" date="2018-06" db="EMBL/GenBank/DDBJ databases">
        <authorList>
            <person name="Zhirakovskaya E."/>
        </authorList>
    </citation>
    <scope>NUCLEOTIDE SEQUENCE</scope>
</reference>
<name>A0A3B0S032_9ZZZZ</name>
<evidence type="ECO:0000313" key="1">
    <source>
        <dbReference type="EMBL" id="VAV96631.1"/>
    </source>
</evidence>
<sequence>MGFTHPTIGYDKHMRIQCLEKHDPV</sequence>
<dbReference type="AlphaFoldDB" id="A0A3B0S032"/>
<gene>
    <name evidence="1" type="ORF">MNBD_ALPHA07-543</name>
</gene>
<dbReference type="EMBL" id="UOEG01000149">
    <property type="protein sequence ID" value="VAV96631.1"/>
    <property type="molecule type" value="Genomic_DNA"/>
</dbReference>
<accession>A0A3B0S032</accession>
<protein>
    <submittedName>
        <fullName evidence="1">Uncharacterized protein</fullName>
    </submittedName>
</protein>
<proteinExistence type="predicted"/>
<organism evidence="1">
    <name type="scientific">hydrothermal vent metagenome</name>
    <dbReference type="NCBI Taxonomy" id="652676"/>
    <lineage>
        <taxon>unclassified sequences</taxon>
        <taxon>metagenomes</taxon>
        <taxon>ecological metagenomes</taxon>
    </lineage>
</organism>